<proteinExistence type="predicted"/>
<name>A0A3N2Q301_SODAK</name>
<feature type="transmembrane region" description="Helical" evidence="1">
    <location>
        <begin position="49"/>
        <end position="70"/>
    </location>
</feature>
<keyword evidence="1" id="KW-1133">Transmembrane helix</keyword>
<dbReference type="EMBL" id="ML119052">
    <property type="protein sequence ID" value="ROT41151.1"/>
    <property type="molecule type" value="Genomic_DNA"/>
</dbReference>
<dbReference type="Proteomes" id="UP000272025">
    <property type="component" value="Unassembled WGS sequence"/>
</dbReference>
<keyword evidence="1" id="KW-0812">Transmembrane</keyword>
<organism evidence="2 3">
    <name type="scientific">Sodiomyces alkalinus (strain CBS 110278 / VKM F-3762 / F11)</name>
    <name type="common">Alkaliphilic filamentous fungus</name>
    <dbReference type="NCBI Taxonomy" id="1314773"/>
    <lineage>
        <taxon>Eukaryota</taxon>
        <taxon>Fungi</taxon>
        <taxon>Dikarya</taxon>
        <taxon>Ascomycota</taxon>
        <taxon>Pezizomycotina</taxon>
        <taxon>Sordariomycetes</taxon>
        <taxon>Hypocreomycetidae</taxon>
        <taxon>Glomerellales</taxon>
        <taxon>Plectosphaerellaceae</taxon>
        <taxon>Sodiomyces</taxon>
    </lineage>
</organism>
<dbReference type="AlphaFoldDB" id="A0A3N2Q301"/>
<dbReference type="GeneID" id="39579786"/>
<keyword evidence="1" id="KW-0472">Membrane</keyword>
<sequence length="99" mass="11144">MSQLLPPAVRRTFRYPHIYTRSTSIKEGSPFPLGVVVQFGFAICRLPCAVPVLSLISASMAIGLGVMNLWDDCRRSRLTTFIGQLASTVRRLQWPMDYL</sequence>
<accession>A0A3N2Q301</accession>
<evidence type="ECO:0000313" key="2">
    <source>
        <dbReference type="EMBL" id="ROT41151.1"/>
    </source>
</evidence>
<keyword evidence="3" id="KW-1185">Reference proteome</keyword>
<dbReference type="RefSeq" id="XP_028468957.1">
    <property type="nucleotide sequence ID" value="XM_028611308.1"/>
</dbReference>
<reference evidence="2 3" key="1">
    <citation type="journal article" date="2018" name="Mol. Ecol.">
        <title>The obligate alkalophilic soda-lake fungus Sodiomyces alkalinus has shifted to a protein diet.</title>
        <authorList>
            <person name="Grum-Grzhimaylo A.A."/>
            <person name="Falkoski D.L."/>
            <person name="van den Heuvel J."/>
            <person name="Valero-Jimenez C.A."/>
            <person name="Min B."/>
            <person name="Choi I.G."/>
            <person name="Lipzen A."/>
            <person name="Daum C.G."/>
            <person name="Aanen D.K."/>
            <person name="Tsang A."/>
            <person name="Henrissat B."/>
            <person name="Bilanenko E.N."/>
            <person name="de Vries R.P."/>
            <person name="van Kan J.A.L."/>
            <person name="Grigoriev I.V."/>
            <person name="Debets A.J.M."/>
        </authorList>
    </citation>
    <scope>NUCLEOTIDE SEQUENCE [LARGE SCALE GENOMIC DNA]</scope>
    <source>
        <strain evidence="2 3">F11</strain>
    </source>
</reference>
<protein>
    <submittedName>
        <fullName evidence="2">Uncharacterized protein</fullName>
    </submittedName>
</protein>
<evidence type="ECO:0000256" key="1">
    <source>
        <dbReference type="SAM" id="Phobius"/>
    </source>
</evidence>
<evidence type="ECO:0000313" key="3">
    <source>
        <dbReference type="Proteomes" id="UP000272025"/>
    </source>
</evidence>
<gene>
    <name evidence="2" type="ORF">SODALDRAFT_330862</name>
</gene>